<feature type="transmembrane region" description="Helical" evidence="11">
    <location>
        <begin position="98"/>
        <end position="120"/>
    </location>
</feature>
<dbReference type="Pfam" id="PF22776">
    <property type="entry name" value="K_trans_C"/>
    <property type="match status" value="1"/>
</dbReference>
<keyword evidence="7 11" id="KW-0630">Potassium</keyword>
<reference evidence="14" key="1">
    <citation type="submission" date="2020-10" db="EMBL/GenBank/DDBJ databases">
        <authorList>
            <person name="Gilroy R."/>
        </authorList>
    </citation>
    <scope>NUCLEOTIDE SEQUENCE</scope>
    <source>
        <strain evidence="14">C6-149</strain>
    </source>
</reference>
<dbReference type="InterPro" id="IPR053951">
    <property type="entry name" value="K_trans_N"/>
</dbReference>
<dbReference type="Proteomes" id="UP000823614">
    <property type="component" value="Unassembled WGS sequence"/>
</dbReference>
<evidence type="ECO:0000256" key="10">
    <source>
        <dbReference type="ARBA" id="ARBA00023136"/>
    </source>
</evidence>
<evidence type="ECO:0000256" key="4">
    <source>
        <dbReference type="ARBA" id="ARBA00022538"/>
    </source>
</evidence>
<feature type="transmembrane region" description="Helical" evidence="11">
    <location>
        <begin position="217"/>
        <end position="239"/>
    </location>
</feature>
<keyword evidence="4 11" id="KW-0633">Potassium transport</keyword>
<feature type="transmembrane region" description="Helical" evidence="11">
    <location>
        <begin position="428"/>
        <end position="450"/>
    </location>
</feature>
<feature type="transmembrane region" description="Helical" evidence="11">
    <location>
        <begin position="51"/>
        <end position="77"/>
    </location>
</feature>
<evidence type="ECO:0000313" key="14">
    <source>
        <dbReference type="EMBL" id="MBO8441392.1"/>
    </source>
</evidence>
<feature type="transmembrane region" description="Helical" evidence="11">
    <location>
        <begin position="172"/>
        <end position="197"/>
    </location>
</feature>
<dbReference type="HAMAP" id="MF_01522">
    <property type="entry name" value="Kup"/>
    <property type="match status" value="1"/>
</dbReference>
<reference evidence="14" key="2">
    <citation type="journal article" date="2021" name="PeerJ">
        <title>Extensive microbial diversity within the chicken gut microbiome revealed by metagenomics and culture.</title>
        <authorList>
            <person name="Gilroy R."/>
            <person name="Ravi A."/>
            <person name="Getino M."/>
            <person name="Pursley I."/>
            <person name="Horton D.L."/>
            <person name="Alikhan N.F."/>
            <person name="Baker D."/>
            <person name="Gharbi K."/>
            <person name="Hall N."/>
            <person name="Watson M."/>
            <person name="Adriaenssens E.M."/>
            <person name="Foster-Nyarko E."/>
            <person name="Jarju S."/>
            <person name="Secka A."/>
            <person name="Antonio M."/>
            <person name="Oren A."/>
            <person name="Chaudhuri R.R."/>
            <person name="La Ragione R."/>
            <person name="Hildebrand F."/>
            <person name="Pallen M.J."/>
        </authorList>
    </citation>
    <scope>NUCLEOTIDE SEQUENCE</scope>
    <source>
        <strain evidence="14">C6-149</strain>
    </source>
</reference>
<dbReference type="PANTHER" id="PTHR30540:SF83">
    <property type="entry name" value="K+ POTASSIUM TRANSPORTER"/>
    <property type="match status" value="1"/>
</dbReference>
<dbReference type="GO" id="GO:0015079">
    <property type="term" value="F:potassium ion transmembrane transporter activity"/>
    <property type="evidence" value="ECO:0007669"/>
    <property type="project" value="UniProtKB-UniRule"/>
</dbReference>
<evidence type="ECO:0000256" key="9">
    <source>
        <dbReference type="ARBA" id="ARBA00023065"/>
    </source>
</evidence>
<comment type="caution">
    <text evidence="14">The sequence shown here is derived from an EMBL/GenBank/DDBJ whole genome shotgun (WGS) entry which is preliminary data.</text>
</comment>
<feature type="transmembrane region" description="Helical" evidence="11">
    <location>
        <begin position="403"/>
        <end position="422"/>
    </location>
</feature>
<keyword evidence="9 11" id="KW-0406">Ion transport</keyword>
<dbReference type="GO" id="GO:0005886">
    <property type="term" value="C:plasma membrane"/>
    <property type="evidence" value="ECO:0007669"/>
    <property type="project" value="UniProtKB-SubCell"/>
</dbReference>
<gene>
    <name evidence="11" type="primary">kup</name>
    <name evidence="14" type="ORF">IAA89_02970</name>
</gene>
<evidence type="ECO:0000256" key="2">
    <source>
        <dbReference type="ARBA" id="ARBA00022448"/>
    </source>
</evidence>
<keyword evidence="3 11" id="KW-1003">Cell membrane</keyword>
<keyword evidence="8 11" id="KW-1133">Transmembrane helix</keyword>
<evidence type="ECO:0000256" key="8">
    <source>
        <dbReference type="ARBA" id="ARBA00022989"/>
    </source>
</evidence>
<dbReference type="InterPro" id="IPR003855">
    <property type="entry name" value="K+_transporter"/>
</dbReference>
<comment type="catalytic activity">
    <reaction evidence="11">
        <text>K(+)(in) + H(+)(in) = K(+)(out) + H(+)(out)</text>
        <dbReference type="Rhea" id="RHEA:28490"/>
        <dbReference type="ChEBI" id="CHEBI:15378"/>
        <dbReference type="ChEBI" id="CHEBI:29103"/>
    </reaction>
</comment>
<comment type="similarity">
    <text evidence="11">Belongs to the HAK/KUP transporter (TC 2.A.72) family.</text>
</comment>
<feature type="transmembrane region" description="Helical" evidence="11">
    <location>
        <begin position="251"/>
        <end position="270"/>
    </location>
</feature>
<proteinExistence type="inferred from homology"/>
<feature type="transmembrane region" description="Helical" evidence="11">
    <location>
        <begin position="347"/>
        <end position="369"/>
    </location>
</feature>
<feature type="transmembrane region" description="Helical" evidence="11">
    <location>
        <begin position="12"/>
        <end position="31"/>
    </location>
</feature>
<organism evidence="14 15">
    <name type="scientific">Candidatus Gallilactobacillus intestinavium</name>
    <dbReference type="NCBI Taxonomy" id="2840838"/>
    <lineage>
        <taxon>Bacteria</taxon>
        <taxon>Bacillati</taxon>
        <taxon>Bacillota</taxon>
        <taxon>Bacilli</taxon>
        <taxon>Lactobacillales</taxon>
        <taxon>Lactobacillaceae</taxon>
        <taxon>Lactobacillaceae incertae sedis</taxon>
        <taxon>Candidatus Gallilactobacillus</taxon>
    </lineage>
</organism>
<evidence type="ECO:0000256" key="11">
    <source>
        <dbReference type="HAMAP-Rule" id="MF_01522"/>
    </source>
</evidence>
<evidence type="ECO:0000256" key="3">
    <source>
        <dbReference type="ARBA" id="ARBA00022475"/>
    </source>
</evidence>
<feature type="transmembrane region" description="Helical" evidence="11">
    <location>
        <begin position="298"/>
        <end position="327"/>
    </location>
</feature>
<dbReference type="AlphaFoldDB" id="A0A9D9H9J9"/>
<evidence type="ECO:0000256" key="5">
    <source>
        <dbReference type="ARBA" id="ARBA00022692"/>
    </source>
</evidence>
<feature type="domain" description="K+ potassium transporter C-terminal" evidence="13">
    <location>
        <begin position="490"/>
        <end position="647"/>
    </location>
</feature>
<comment type="function">
    <text evidence="11">Transport of potassium into the cell. Likely operates as a K(+):H(+) symporter.</text>
</comment>
<keyword evidence="2 11" id="KW-0813">Transport</keyword>
<name>A0A9D9H9J9_9LACO</name>
<accession>A0A9D9H9J9</accession>
<dbReference type="InterPro" id="IPR023051">
    <property type="entry name" value="Kup"/>
</dbReference>
<evidence type="ECO:0000256" key="7">
    <source>
        <dbReference type="ARBA" id="ARBA00022958"/>
    </source>
</evidence>
<comment type="subcellular location">
    <subcellularLocation>
        <location evidence="11">Cell membrane</location>
        <topology evidence="11">Multi-pass membrane protein</topology>
    </subcellularLocation>
    <subcellularLocation>
        <location evidence="1">Membrane</location>
        <topology evidence="1">Multi-pass membrane protein</topology>
    </subcellularLocation>
</comment>
<dbReference type="InterPro" id="IPR053952">
    <property type="entry name" value="K_trans_C"/>
</dbReference>
<evidence type="ECO:0000313" key="15">
    <source>
        <dbReference type="Proteomes" id="UP000823614"/>
    </source>
</evidence>
<keyword evidence="10 11" id="KW-0472">Membrane</keyword>
<feature type="domain" description="K+ potassium transporter integral membrane" evidence="12">
    <location>
        <begin position="14"/>
        <end position="464"/>
    </location>
</feature>
<evidence type="ECO:0000259" key="13">
    <source>
        <dbReference type="Pfam" id="PF22776"/>
    </source>
</evidence>
<evidence type="ECO:0000256" key="6">
    <source>
        <dbReference type="ARBA" id="ARBA00022847"/>
    </source>
</evidence>
<feature type="transmembrane region" description="Helical" evidence="11">
    <location>
        <begin position="140"/>
        <end position="160"/>
    </location>
</feature>
<dbReference type="Pfam" id="PF02705">
    <property type="entry name" value="K_trans"/>
    <property type="match status" value="1"/>
</dbReference>
<dbReference type="GO" id="GO:0015293">
    <property type="term" value="F:symporter activity"/>
    <property type="evidence" value="ECO:0007669"/>
    <property type="project" value="UniProtKB-UniRule"/>
</dbReference>
<dbReference type="PANTHER" id="PTHR30540">
    <property type="entry name" value="OSMOTIC STRESS POTASSIUM TRANSPORTER"/>
    <property type="match status" value="1"/>
</dbReference>
<protein>
    <recommendedName>
        <fullName evidence="11">Probable potassium transport system protein Kup</fullName>
    </recommendedName>
</protein>
<evidence type="ECO:0000259" key="12">
    <source>
        <dbReference type="Pfam" id="PF02705"/>
    </source>
</evidence>
<feature type="transmembrane region" description="Helical" evidence="11">
    <location>
        <begin position="375"/>
        <end position="396"/>
    </location>
</feature>
<dbReference type="EMBL" id="JADIMP010000051">
    <property type="protein sequence ID" value="MBO8441392.1"/>
    <property type="molecule type" value="Genomic_DNA"/>
</dbReference>
<keyword evidence="6 11" id="KW-0769">Symport</keyword>
<evidence type="ECO:0000256" key="1">
    <source>
        <dbReference type="ARBA" id="ARBA00004141"/>
    </source>
</evidence>
<keyword evidence="5 11" id="KW-0812">Transmembrane</keyword>
<sequence length="672" mass="75166">MKKEKRDKLTFAGMLIAIGIVYGDIGTSPLYVVKTILQGNGGFVHSNIELIYGSISLIFWTIMILTTVKYVCIALNATNKGEGGIFALYTLVKNKAKWLLVPALIGGAALLADGMLTPAVTVTTSVEGLKDVSINNIPLIKNQTEVVFITVIILSILFLLQRFGTRSIGNMFGPIMMIWFTFIGVAGFINMLPNLGILKALNPYYALHILFSPDNKAGIFILGSIFLATTGAEALYSDVGHVGKHNIDGSWPYVFLCLILNYLGQGVWVIEHLHNAGNYAHVGDFNPFFEILPGNWRFVGIVLATIAAIIASQALITGSYTLVSEAVGLKLLPRLKINYPTLNHGQIYMPAVNNILWITCVGIVFYFGTSSKMEAAYGLAITVTMLMTTILLYHYLKDKMQNLFLPLLMVTFFGTLETMFFISSMVKFVHGGYVTAIIAGLILLVMYIWYYGKSLREKSEQHSAFVSLDDYKDQLIALSKDESHPLFATNVVYMTKVKKHHCIKREILYSILDKRPKRADAYWFVTVNVTDEPYTAKYDVDMLGTKNIIIVQLYLGFRRSQRVNLYLRAIVNDLMESGDIDKQPQKYTTTKGRNVGDFSFVIVQEELSPETELISAFDKTMIQMRVALQNVTSSPASWFGLEFADVVNEKVPLILGKRKVPNIRRMRHKSNN</sequence>